<dbReference type="PROSITE" id="PS51883">
    <property type="entry name" value="OBG"/>
    <property type="match status" value="1"/>
</dbReference>
<dbReference type="PANTHER" id="PTHR11702">
    <property type="entry name" value="DEVELOPMENTALLY REGULATED GTP-BINDING PROTEIN-RELATED"/>
    <property type="match status" value="1"/>
</dbReference>
<evidence type="ECO:0000256" key="4">
    <source>
        <dbReference type="ARBA" id="ARBA00022741"/>
    </source>
</evidence>
<dbReference type="InterPro" id="IPR045086">
    <property type="entry name" value="OBG_GTPase"/>
</dbReference>
<feature type="domain" description="OBG-type G" evidence="8">
    <location>
        <begin position="345"/>
        <end position="513"/>
    </location>
</feature>
<dbReference type="PROSITE" id="PS00905">
    <property type="entry name" value="GTP1_OBG"/>
    <property type="match status" value="1"/>
</dbReference>
<organism evidence="11">
    <name type="scientific">Micromonas pusilla</name>
    <name type="common">Picoplanktonic green alga</name>
    <name type="synonym">Chromulina pusilla</name>
    <dbReference type="NCBI Taxonomy" id="38833"/>
    <lineage>
        <taxon>Eukaryota</taxon>
        <taxon>Viridiplantae</taxon>
        <taxon>Chlorophyta</taxon>
        <taxon>Mamiellophyceae</taxon>
        <taxon>Mamiellales</taxon>
        <taxon>Mamiellaceae</taxon>
        <taxon>Micromonas</taxon>
    </lineage>
</organism>
<proteinExistence type="inferred from homology"/>
<feature type="compositionally biased region" description="Acidic residues" evidence="7">
    <location>
        <begin position="99"/>
        <end position="126"/>
    </location>
</feature>
<dbReference type="SUPFAM" id="SSF102741">
    <property type="entry name" value="Obg GTP-binding protein C-terminal domain"/>
    <property type="match status" value="1"/>
</dbReference>
<dbReference type="NCBIfam" id="NF008955">
    <property type="entry name" value="PRK12297.1"/>
    <property type="match status" value="1"/>
</dbReference>
<dbReference type="PRINTS" id="PR00326">
    <property type="entry name" value="GTP1OBG"/>
</dbReference>
<keyword evidence="4" id="KW-0547">Nucleotide-binding</keyword>
<dbReference type="AlphaFoldDB" id="A0A7S0KU93"/>
<dbReference type="InterPro" id="IPR006073">
    <property type="entry name" value="GTP-bd"/>
</dbReference>
<evidence type="ECO:0000256" key="6">
    <source>
        <dbReference type="ARBA" id="ARBA00023134"/>
    </source>
</evidence>
<dbReference type="EMBL" id="HBEV01013419">
    <property type="protein sequence ID" value="CAD8593049.1"/>
    <property type="molecule type" value="Transcribed_RNA"/>
</dbReference>
<sequence length="650" mass="70967">MDSPLEVSEKAYEAPPTRFGEMPFGGWDGQQGSLDIRRAEDPAKKKTFGAGWADGLAEFRDDMREKETSRNQRRALVKEEEESFYVVGAEDAKFVDFGADVDDDEDFDDDDEGTWDETEGSFDEDDEDAFEGRAQRYADIEARYRAGRATGAVEFDLGADDDFFADGDDSDANSGDKLDRGIPSEMRCFDTAKIYVKAGDGGRGMVAFRREAFVAQGGPYGGNGGNGGAIYFEADEGINSLVGFRKKVHHRAEPGGNGGGKRMQGSDGRDRTVLVPPGVVVRNSETGEVIAEMLAHGHREMIIPGGRGGRGNASFKTAKNKAPQIAENGEEGMEMWVEMELRLVADVGIIGVPNAGKSTLLAGVSNAKPKIADYPFTTIVPNLGVVERDYARMVFADIPGLLEGASEGIGLGFEFLRHVKRTRVLVHVLDCTSKDVMDEYEAIRNEIHLFDPEVGEKPEIVALNKVDASEEAATRALELQEEFRAFGIDAHVVSALDGSGVAELVTATKKALDALPPVDYEAEARAAEARRGKVARAADGKELSDFEIVDDPYAFYVKGAAIERFVQMTNWDYFESFKRFAQVLKMSGVEQALNSAGAGEGDRIVIGKYEFEWSRDNRTGALYESWKAKMDEKPAGTTIQGSRHWPHAAG</sequence>
<dbReference type="HAMAP" id="MF_01454">
    <property type="entry name" value="GTPase_Obg"/>
    <property type="match status" value="1"/>
</dbReference>
<reference evidence="11" key="1">
    <citation type="submission" date="2021-01" db="EMBL/GenBank/DDBJ databases">
        <authorList>
            <person name="Corre E."/>
            <person name="Pelletier E."/>
            <person name="Niang G."/>
            <person name="Scheremetjew M."/>
            <person name="Finn R."/>
            <person name="Kale V."/>
            <person name="Holt S."/>
            <person name="Cochrane G."/>
            <person name="Meng A."/>
            <person name="Brown T."/>
            <person name="Cohen L."/>
        </authorList>
    </citation>
    <scope>NUCLEOTIDE SEQUENCE</scope>
    <source>
        <strain evidence="11">CCMP494</strain>
    </source>
</reference>
<dbReference type="InterPro" id="IPR006074">
    <property type="entry name" value="GTP1-OBG_CS"/>
</dbReference>
<feature type="domain" description="OCT" evidence="9">
    <location>
        <begin position="538"/>
        <end position="615"/>
    </location>
</feature>
<dbReference type="InterPro" id="IPR027417">
    <property type="entry name" value="P-loop_NTPase"/>
</dbReference>
<evidence type="ECO:0000313" key="11">
    <source>
        <dbReference type="EMBL" id="CAD8593049.1"/>
    </source>
</evidence>
<dbReference type="Pfam" id="PF01018">
    <property type="entry name" value="GTP1_OBG"/>
    <property type="match status" value="1"/>
</dbReference>
<evidence type="ECO:0000256" key="5">
    <source>
        <dbReference type="ARBA" id="ARBA00022842"/>
    </source>
</evidence>
<keyword evidence="3" id="KW-0479">Metal-binding</keyword>
<dbReference type="GO" id="GO:0005739">
    <property type="term" value="C:mitochondrion"/>
    <property type="evidence" value="ECO:0007669"/>
    <property type="project" value="TreeGrafter"/>
</dbReference>
<feature type="region of interest" description="Disordered" evidence="7">
    <location>
        <begin position="250"/>
        <end position="273"/>
    </location>
</feature>
<evidence type="ECO:0000256" key="1">
    <source>
        <dbReference type="ARBA" id="ARBA00001946"/>
    </source>
</evidence>
<evidence type="ECO:0000256" key="7">
    <source>
        <dbReference type="SAM" id="MobiDB-lite"/>
    </source>
</evidence>
<dbReference type="Pfam" id="PF09269">
    <property type="entry name" value="DUF1967"/>
    <property type="match status" value="1"/>
</dbReference>
<evidence type="ECO:0000259" key="8">
    <source>
        <dbReference type="PROSITE" id="PS51710"/>
    </source>
</evidence>
<gene>
    <name evidence="11" type="ORF">MSP1404_LOCUS10453</name>
</gene>
<dbReference type="SUPFAM" id="SSF82051">
    <property type="entry name" value="Obg GTP-binding protein N-terminal domain"/>
    <property type="match status" value="1"/>
</dbReference>
<dbReference type="InterPro" id="IPR036346">
    <property type="entry name" value="GTP-bd_prot_GTP1/OBG_C_sf"/>
</dbReference>
<dbReference type="GO" id="GO:0003924">
    <property type="term" value="F:GTPase activity"/>
    <property type="evidence" value="ECO:0007669"/>
    <property type="project" value="InterPro"/>
</dbReference>
<dbReference type="InterPro" id="IPR006169">
    <property type="entry name" value="GTP1_OBG_dom"/>
</dbReference>
<dbReference type="PROSITE" id="PS51710">
    <property type="entry name" value="G_OBG"/>
    <property type="match status" value="1"/>
</dbReference>
<evidence type="ECO:0000256" key="2">
    <source>
        <dbReference type="ARBA" id="ARBA00007699"/>
    </source>
</evidence>
<evidence type="ECO:0000259" key="10">
    <source>
        <dbReference type="PROSITE" id="PS51883"/>
    </source>
</evidence>
<feature type="region of interest" description="Disordered" evidence="7">
    <location>
        <begin position="1"/>
        <end position="33"/>
    </location>
</feature>
<dbReference type="PROSITE" id="PS51881">
    <property type="entry name" value="OCT"/>
    <property type="match status" value="1"/>
</dbReference>
<evidence type="ECO:0000259" key="9">
    <source>
        <dbReference type="PROSITE" id="PS51881"/>
    </source>
</evidence>
<accession>A0A7S0KU93</accession>
<dbReference type="GO" id="GO:0000287">
    <property type="term" value="F:magnesium ion binding"/>
    <property type="evidence" value="ECO:0007669"/>
    <property type="project" value="InterPro"/>
</dbReference>
<dbReference type="NCBIfam" id="TIGR03595">
    <property type="entry name" value="Obg_CgtA_exten"/>
    <property type="match status" value="1"/>
</dbReference>
<dbReference type="NCBIfam" id="NF008956">
    <property type="entry name" value="PRK12299.1"/>
    <property type="match status" value="1"/>
</dbReference>
<dbReference type="InterPro" id="IPR031167">
    <property type="entry name" value="G_OBG"/>
</dbReference>
<dbReference type="InterPro" id="IPR036726">
    <property type="entry name" value="GTP1_OBG_dom_sf"/>
</dbReference>
<evidence type="ECO:0000256" key="3">
    <source>
        <dbReference type="ARBA" id="ARBA00022723"/>
    </source>
</evidence>
<dbReference type="SUPFAM" id="SSF52540">
    <property type="entry name" value="P-loop containing nucleoside triphosphate hydrolases"/>
    <property type="match status" value="1"/>
</dbReference>
<dbReference type="InterPro" id="IPR014100">
    <property type="entry name" value="GTP-bd_Obg/CgtA"/>
</dbReference>
<dbReference type="Pfam" id="PF01926">
    <property type="entry name" value="MMR_HSR1"/>
    <property type="match status" value="1"/>
</dbReference>
<name>A0A7S0KU93_MICPS</name>
<keyword evidence="5" id="KW-0460">Magnesium</keyword>
<comment type="cofactor">
    <cofactor evidence="1">
        <name>Mg(2+)</name>
        <dbReference type="ChEBI" id="CHEBI:18420"/>
    </cofactor>
</comment>
<dbReference type="GO" id="GO:0005525">
    <property type="term" value="F:GTP binding"/>
    <property type="evidence" value="ECO:0007669"/>
    <property type="project" value="UniProtKB-KW"/>
</dbReference>
<dbReference type="Gene3D" id="2.70.210.12">
    <property type="entry name" value="GTP1/OBG domain"/>
    <property type="match status" value="1"/>
</dbReference>
<comment type="similarity">
    <text evidence="2">Belongs to the TRAFAC class OBG-HflX-like GTPase superfamily. OBG GTPase family.</text>
</comment>
<dbReference type="Gene3D" id="3.30.300.350">
    <property type="entry name" value="GTP-binding protein OBG, C-terminal domain"/>
    <property type="match status" value="1"/>
</dbReference>
<keyword evidence="6" id="KW-0342">GTP-binding</keyword>
<dbReference type="FunFam" id="2.70.210.12:FF:000001">
    <property type="entry name" value="GTPase Obg"/>
    <property type="match status" value="1"/>
</dbReference>
<feature type="domain" description="Obg" evidence="10">
    <location>
        <begin position="186"/>
        <end position="344"/>
    </location>
</feature>
<feature type="region of interest" description="Disordered" evidence="7">
    <location>
        <begin position="98"/>
        <end position="126"/>
    </location>
</feature>
<dbReference type="GO" id="GO:0042254">
    <property type="term" value="P:ribosome biogenesis"/>
    <property type="evidence" value="ECO:0007669"/>
    <property type="project" value="UniProtKB-UniRule"/>
</dbReference>
<dbReference type="Gene3D" id="3.40.50.300">
    <property type="entry name" value="P-loop containing nucleotide triphosphate hydrolases"/>
    <property type="match status" value="1"/>
</dbReference>
<dbReference type="InterPro" id="IPR015349">
    <property type="entry name" value="OCT_dom"/>
</dbReference>
<dbReference type="CDD" id="cd01898">
    <property type="entry name" value="Obg"/>
    <property type="match status" value="1"/>
</dbReference>
<dbReference type="PANTHER" id="PTHR11702:SF44">
    <property type="entry name" value="GTP-BINDING PROTEIN OBGC, CHLOROPLASTIC"/>
    <property type="match status" value="1"/>
</dbReference>
<dbReference type="NCBIfam" id="TIGR02729">
    <property type="entry name" value="Obg_CgtA"/>
    <property type="match status" value="1"/>
</dbReference>
<protein>
    <submittedName>
        <fullName evidence="11">Uncharacterized protein</fullName>
    </submittedName>
</protein>